<protein>
    <submittedName>
        <fullName evidence="2">XRE family transcriptional regulator</fullName>
    </submittedName>
</protein>
<dbReference type="InterPro" id="IPR043917">
    <property type="entry name" value="DUF5753"/>
</dbReference>
<comment type="caution">
    <text evidence="2">The sequence shown here is derived from an EMBL/GenBank/DDBJ whole genome shotgun (WGS) entry which is preliminary data.</text>
</comment>
<dbReference type="Pfam" id="PF13560">
    <property type="entry name" value="HTH_31"/>
    <property type="match status" value="1"/>
</dbReference>
<dbReference type="InterPro" id="IPR010982">
    <property type="entry name" value="Lambda_DNA-bd_dom_sf"/>
</dbReference>
<name>A0A4R5AMA2_9ACTN</name>
<dbReference type="InterPro" id="IPR001387">
    <property type="entry name" value="Cro/C1-type_HTH"/>
</dbReference>
<proteinExistence type="predicted"/>
<evidence type="ECO:0000259" key="1">
    <source>
        <dbReference type="PROSITE" id="PS50943"/>
    </source>
</evidence>
<dbReference type="Gene3D" id="1.10.260.40">
    <property type="entry name" value="lambda repressor-like DNA-binding domains"/>
    <property type="match status" value="1"/>
</dbReference>
<dbReference type="EMBL" id="SMKY01000210">
    <property type="protein sequence ID" value="TDD72154.1"/>
    <property type="molecule type" value="Genomic_DNA"/>
</dbReference>
<dbReference type="AlphaFoldDB" id="A0A4R5AMA2"/>
<evidence type="ECO:0000313" key="2">
    <source>
        <dbReference type="EMBL" id="TDD72154.1"/>
    </source>
</evidence>
<dbReference type="Pfam" id="PF19054">
    <property type="entry name" value="DUF5753"/>
    <property type="match status" value="1"/>
</dbReference>
<dbReference type="RefSeq" id="WP_132201625.1">
    <property type="nucleotide sequence ID" value="NZ_SMKY01000210.1"/>
</dbReference>
<dbReference type="SMART" id="SM00530">
    <property type="entry name" value="HTH_XRE"/>
    <property type="match status" value="1"/>
</dbReference>
<gene>
    <name evidence="2" type="ORF">E1293_33055</name>
</gene>
<reference evidence="2 3" key="1">
    <citation type="submission" date="2019-03" db="EMBL/GenBank/DDBJ databases">
        <title>Draft genome sequences of novel Actinobacteria.</title>
        <authorList>
            <person name="Sahin N."/>
            <person name="Ay H."/>
            <person name="Saygin H."/>
        </authorList>
    </citation>
    <scope>NUCLEOTIDE SEQUENCE [LARGE SCALE GENOMIC DNA]</scope>
    <source>
        <strain evidence="2 3">DSM 45941</strain>
    </source>
</reference>
<sequence>MAARKPTRQTISFGQEVTRLRHEADLTRLELADRAAVSRSYIAQVENGTTRCRRDFAIRLDEALGIDPTLTDAWDGILKSSAHPKFFTDYSVAESTAALLRAYHETFVYGMFQTERYARTLLPTDGAYEGRMRRQQILKGENAPTICVVIGEAVLLREVGGPDVMREQLAYLLEVSEWENVTLQIAPTAYYRGISGSFDLATQATGEELLHQETSTGGVTSGERDDILHIVKAFSTLQAKALSADASREFIRKVISERWTGT</sequence>
<evidence type="ECO:0000313" key="3">
    <source>
        <dbReference type="Proteomes" id="UP000295578"/>
    </source>
</evidence>
<dbReference type="SUPFAM" id="SSF47413">
    <property type="entry name" value="lambda repressor-like DNA-binding domains"/>
    <property type="match status" value="1"/>
</dbReference>
<accession>A0A4R5AMA2</accession>
<keyword evidence="3" id="KW-1185">Reference proteome</keyword>
<feature type="domain" description="HTH cro/C1-type" evidence="1">
    <location>
        <begin position="17"/>
        <end position="71"/>
    </location>
</feature>
<organism evidence="2 3">
    <name type="scientific">Actinomadura darangshiensis</name>
    <dbReference type="NCBI Taxonomy" id="705336"/>
    <lineage>
        <taxon>Bacteria</taxon>
        <taxon>Bacillati</taxon>
        <taxon>Actinomycetota</taxon>
        <taxon>Actinomycetes</taxon>
        <taxon>Streptosporangiales</taxon>
        <taxon>Thermomonosporaceae</taxon>
        <taxon>Actinomadura</taxon>
    </lineage>
</organism>
<dbReference type="Proteomes" id="UP000295578">
    <property type="component" value="Unassembled WGS sequence"/>
</dbReference>
<dbReference type="OrthoDB" id="3469353at2"/>
<dbReference type="PROSITE" id="PS50943">
    <property type="entry name" value="HTH_CROC1"/>
    <property type="match status" value="1"/>
</dbReference>
<dbReference type="GO" id="GO:0003677">
    <property type="term" value="F:DNA binding"/>
    <property type="evidence" value="ECO:0007669"/>
    <property type="project" value="InterPro"/>
</dbReference>
<dbReference type="CDD" id="cd00093">
    <property type="entry name" value="HTH_XRE"/>
    <property type="match status" value="1"/>
</dbReference>